<dbReference type="EMBL" id="CAJNOQ010012023">
    <property type="protein sequence ID" value="CAF1290363.1"/>
    <property type="molecule type" value="Genomic_DNA"/>
</dbReference>
<evidence type="ECO:0000313" key="4">
    <source>
        <dbReference type="Proteomes" id="UP000663829"/>
    </source>
</evidence>
<dbReference type="Proteomes" id="UP000663829">
    <property type="component" value="Unassembled WGS sequence"/>
</dbReference>
<protein>
    <recommendedName>
        <fullName evidence="1">OTU domain-containing protein</fullName>
    </recommendedName>
</protein>
<dbReference type="InterPro" id="IPR038765">
    <property type="entry name" value="Papain-like_cys_pep_sf"/>
</dbReference>
<dbReference type="Proteomes" id="UP000681722">
    <property type="component" value="Unassembled WGS sequence"/>
</dbReference>
<sequence length="486" mass="56145">MPISVQELKGNYGDSDYSSDSDQDPHDLEDIAGVPYIQAQSIRNKIDEINLLLQEGKQIDLLQYAPLYIVHYRGTHFFTQFFTQDKRRQVRNEIQHGIFNQRGIYSSAVYDEAKLKIGETLNTTEKRHRMREAIQTINGKFRLMEKTKPETKNASYGKGKRHKNLLLRHYQRFVNNYEEFRQESELGTEEHYKILRGGNPYISTADDPRHAVLYALGGKSDIKHGTLRPCYSANKKQPTRAKHPKVGYVQIILHSLRNESDEKLVKKLEKLTMNDDKKSKLVKKLQHRDQGKQSVIKESAELAKHVAKQNMKCFNVPGDGQCFYHSVEHQLDRVLGAAEFQNLTTQPIIEHGINEILNNIDHYIGCQTDIDDPNEFINSLENEWADNCMIQAIADALNLEIRIIRSDGNTNTIQGRNSEHIIYLGYEVGLHYHSLIYLENNKTNETTIMNNDDDIQFKTKSDLDESDEKLVKKLEKLTTNNDKNLD</sequence>
<reference evidence="2" key="1">
    <citation type="submission" date="2021-02" db="EMBL/GenBank/DDBJ databases">
        <authorList>
            <person name="Nowell W R."/>
        </authorList>
    </citation>
    <scope>NUCLEOTIDE SEQUENCE</scope>
</reference>
<evidence type="ECO:0000259" key="1">
    <source>
        <dbReference type="PROSITE" id="PS50802"/>
    </source>
</evidence>
<name>A0A815D1R9_9BILA</name>
<evidence type="ECO:0000313" key="2">
    <source>
        <dbReference type="EMBL" id="CAF1290363.1"/>
    </source>
</evidence>
<dbReference type="AlphaFoldDB" id="A0A815D1R9"/>
<dbReference type="PROSITE" id="PS50802">
    <property type="entry name" value="OTU"/>
    <property type="match status" value="1"/>
</dbReference>
<keyword evidence="4" id="KW-1185">Reference proteome</keyword>
<dbReference type="EMBL" id="CAJOBC010032418">
    <property type="protein sequence ID" value="CAF4095929.1"/>
    <property type="molecule type" value="Genomic_DNA"/>
</dbReference>
<comment type="caution">
    <text evidence="2">The sequence shown here is derived from an EMBL/GenBank/DDBJ whole genome shotgun (WGS) entry which is preliminary data.</text>
</comment>
<gene>
    <name evidence="2" type="ORF">GPM918_LOCUS28005</name>
    <name evidence="3" type="ORF">SRO942_LOCUS28447</name>
</gene>
<evidence type="ECO:0000313" key="3">
    <source>
        <dbReference type="EMBL" id="CAF4095929.1"/>
    </source>
</evidence>
<accession>A0A815D1R9</accession>
<dbReference type="InterPro" id="IPR003323">
    <property type="entry name" value="OTU_dom"/>
</dbReference>
<dbReference type="Pfam" id="PF02338">
    <property type="entry name" value="OTU"/>
    <property type="match status" value="1"/>
</dbReference>
<feature type="domain" description="OTU" evidence="1">
    <location>
        <begin position="311"/>
        <end position="438"/>
    </location>
</feature>
<dbReference type="OrthoDB" id="415023at2759"/>
<dbReference type="Gene3D" id="3.90.70.80">
    <property type="match status" value="1"/>
</dbReference>
<proteinExistence type="predicted"/>
<organism evidence="2 4">
    <name type="scientific">Didymodactylos carnosus</name>
    <dbReference type="NCBI Taxonomy" id="1234261"/>
    <lineage>
        <taxon>Eukaryota</taxon>
        <taxon>Metazoa</taxon>
        <taxon>Spiralia</taxon>
        <taxon>Gnathifera</taxon>
        <taxon>Rotifera</taxon>
        <taxon>Eurotatoria</taxon>
        <taxon>Bdelloidea</taxon>
        <taxon>Philodinida</taxon>
        <taxon>Philodinidae</taxon>
        <taxon>Didymodactylos</taxon>
    </lineage>
</organism>
<dbReference type="SUPFAM" id="SSF54001">
    <property type="entry name" value="Cysteine proteinases"/>
    <property type="match status" value="1"/>
</dbReference>
<dbReference type="CDD" id="cd22758">
    <property type="entry name" value="OTU_232R-like"/>
    <property type="match status" value="1"/>
</dbReference>